<gene>
    <name evidence="1" type="primary">ORF47</name>
</gene>
<name>A0A6M9U0N9_9VIRU</name>
<reference evidence="1" key="1">
    <citation type="journal article" date="2021" name="Virus">
        <title>The discovery, distribution and diversity of DNA viruses associated with Drosophila melanogaster in Europe.</title>
        <authorList>
            <person name="Wallace M.A."/>
            <person name="Coffman K.A."/>
            <person name="Gilbert C."/>
            <person name="Ravindran S."/>
            <person name="Albery G.F."/>
            <person name="Abbott J."/>
            <person name="Argyridou E."/>
            <person name="Bellosta P."/>
            <person name="Betancourt A.J."/>
            <person name="Colinet H."/>
            <person name="Eric K."/>
            <person name="Glaser-Schmitt A."/>
            <person name="Grath S."/>
            <person name="Jelic M."/>
            <person name="Kankare M."/>
            <person name="Kozeretska I."/>
            <person name="Loeschcke V."/>
            <person name="Montchamp-Moreau C."/>
            <person name="Ometto L."/>
            <person name="Onder B.S."/>
            <person name="Orengo D.J."/>
            <person name="Parsch J."/>
            <person name="Pascual M."/>
            <person name="Patenkovic A."/>
            <person name="Puerma E."/>
            <person name="Ritchie M.G."/>
            <person name="Rota-Stabelli O."/>
            <person name="Schou M.F."/>
            <person name="Serga S.V."/>
            <person name="Stamenkovic-Radak M."/>
            <person name="Tanaskovic M."/>
            <person name="Veselinovic M.S."/>
            <person name="Vieira J."/>
            <person name="Vieira C.P."/>
            <person name="Kapun M."/>
            <person name="Flatt T."/>
            <person name="Gonzalez J."/>
            <person name="Staubach F."/>
            <person name="Obbard D.J."/>
        </authorList>
    </citation>
    <scope>NUCLEOTIDE SEQUENCE</scope>
    <source>
        <strain evidence="1">Filamentous_ES_Gim_15_30_pool</strain>
    </source>
</reference>
<sequence length="103" mass="12265">MALYQNQWTEFSLDKYREFQDSLHDIKIIVKSLTENVNEKLNIFIKNSQSNIIQCDLNNLQQNTDINCKDLKNSHLQHLRKFDELYNLILNIHFALEKITPSN</sequence>
<organism evidence="1">
    <name type="scientific">Drosophila-associated filamentous virus</name>
    <dbReference type="NCBI Taxonomy" id="2743186"/>
    <lineage>
        <taxon>Viruses</taxon>
    </lineage>
</organism>
<dbReference type="EMBL" id="MT496836">
    <property type="protein sequence ID" value="QKN22501.1"/>
    <property type="molecule type" value="Genomic_DNA"/>
</dbReference>
<evidence type="ECO:0000313" key="1">
    <source>
        <dbReference type="EMBL" id="QKN22501.1"/>
    </source>
</evidence>
<protein>
    <submittedName>
        <fullName evidence="1">Uncharacterized protein</fullName>
    </submittedName>
</protein>
<accession>A0A6M9U0N9</accession>
<proteinExistence type="predicted"/>